<evidence type="ECO:0000313" key="3">
    <source>
        <dbReference type="Proteomes" id="UP000215914"/>
    </source>
</evidence>
<feature type="compositionally biased region" description="Low complexity" evidence="1">
    <location>
        <begin position="30"/>
        <end position="41"/>
    </location>
</feature>
<comment type="caution">
    <text evidence="2">The sequence shown here is derived from an EMBL/GenBank/DDBJ whole genome shotgun (WGS) entry which is preliminary data.</text>
</comment>
<feature type="region of interest" description="Disordered" evidence="1">
    <location>
        <begin position="30"/>
        <end position="53"/>
    </location>
</feature>
<organism evidence="2 3">
    <name type="scientific">Helianthus annuus</name>
    <name type="common">Common sunflower</name>
    <dbReference type="NCBI Taxonomy" id="4232"/>
    <lineage>
        <taxon>Eukaryota</taxon>
        <taxon>Viridiplantae</taxon>
        <taxon>Streptophyta</taxon>
        <taxon>Embryophyta</taxon>
        <taxon>Tracheophyta</taxon>
        <taxon>Spermatophyta</taxon>
        <taxon>Magnoliopsida</taxon>
        <taxon>eudicotyledons</taxon>
        <taxon>Gunneridae</taxon>
        <taxon>Pentapetalae</taxon>
        <taxon>asterids</taxon>
        <taxon>campanulids</taxon>
        <taxon>Asterales</taxon>
        <taxon>Asteraceae</taxon>
        <taxon>Asteroideae</taxon>
        <taxon>Heliantheae alliance</taxon>
        <taxon>Heliantheae</taxon>
        <taxon>Helianthus</taxon>
    </lineage>
</organism>
<protein>
    <submittedName>
        <fullName evidence="2">Uncharacterized protein</fullName>
    </submittedName>
</protein>
<keyword evidence="3" id="KW-1185">Reference proteome</keyword>
<dbReference type="AlphaFoldDB" id="A0A9K3ELG9"/>
<proteinExistence type="predicted"/>
<dbReference type="Gramene" id="mRNA:HanXRQr2_Chr13g0612981">
    <property type="protein sequence ID" value="CDS:HanXRQr2_Chr13g0612981.1"/>
    <property type="gene ID" value="HanXRQr2_Chr13g0612981"/>
</dbReference>
<sequence length="53" mass="6039">MRTVPHLVYENGRRIAMRPSTASCEHFYQYKGSGQQQQSPQVVMRPGTASRKS</sequence>
<reference evidence="2" key="2">
    <citation type="submission" date="2020-06" db="EMBL/GenBank/DDBJ databases">
        <title>Helianthus annuus Genome sequencing and assembly Release 2.</title>
        <authorList>
            <person name="Gouzy J."/>
            <person name="Langlade N."/>
            <person name="Munos S."/>
        </authorList>
    </citation>
    <scope>NUCLEOTIDE SEQUENCE</scope>
    <source>
        <tissue evidence="2">Leaves</tissue>
    </source>
</reference>
<evidence type="ECO:0000256" key="1">
    <source>
        <dbReference type="SAM" id="MobiDB-lite"/>
    </source>
</evidence>
<dbReference type="EMBL" id="MNCJ02000328">
    <property type="protein sequence ID" value="KAF5775520.1"/>
    <property type="molecule type" value="Genomic_DNA"/>
</dbReference>
<accession>A0A9K3ELG9</accession>
<evidence type="ECO:0000313" key="2">
    <source>
        <dbReference type="EMBL" id="KAF5775520.1"/>
    </source>
</evidence>
<reference evidence="2" key="1">
    <citation type="journal article" date="2017" name="Nature">
        <title>The sunflower genome provides insights into oil metabolism, flowering and Asterid evolution.</title>
        <authorList>
            <person name="Badouin H."/>
            <person name="Gouzy J."/>
            <person name="Grassa C.J."/>
            <person name="Murat F."/>
            <person name="Staton S.E."/>
            <person name="Cottret L."/>
            <person name="Lelandais-Briere C."/>
            <person name="Owens G.L."/>
            <person name="Carrere S."/>
            <person name="Mayjonade B."/>
            <person name="Legrand L."/>
            <person name="Gill N."/>
            <person name="Kane N.C."/>
            <person name="Bowers J.E."/>
            <person name="Hubner S."/>
            <person name="Bellec A."/>
            <person name="Berard A."/>
            <person name="Berges H."/>
            <person name="Blanchet N."/>
            <person name="Boniface M.C."/>
            <person name="Brunel D."/>
            <person name="Catrice O."/>
            <person name="Chaidir N."/>
            <person name="Claudel C."/>
            <person name="Donnadieu C."/>
            <person name="Faraut T."/>
            <person name="Fievet G."/>
            <person name="Helmstetter N."/>
            <person name="King M."/>
            <person name="Knapp S.J."/>
            <person name="Lai Z."/>
            <person name="Le Paslier M.C."/>
            <person name="Lippi Y."/>
            <person name="Lorenzon L."/>
            <person name="Mandel J.R."/>
            <person name="Marage G."/>
            <person name="Marchand G."/>
            <person name="Marquand E."/>
            <person name="Bret-Mestries E."/>
            <person name="Morien E."/>
            <person name="Nambeesan S."/>
            <person name="Nguyen T."/>
            <person name="Pegot-Espagnet P."/>
            <person name="Pouilly N."/>
            <person name="Raftis F."/>
            <person name="Sallet E."/>
            <person name="Schiex T."/>
            <person name="Thomas J."/>
            <person name="Vandecasteele C."/>
            <person name="Vares D."/>
            <person name="Vear F."/>
            <person name="Vautrin S."/>
            <person name="Crespi M."/>
            <person name="Mangin B."/>
            <person name="Burke J.M."/>
            <person name="Salse J."/>
            <person name="Munos S."/>
            <person name="Vincourt P."/>
            <person name="Rieseberg L.H."/>
            <person name="Langlade N.B."/>
        </authorList>
    </citation>
    <scope>NUCLEOTIDE SEQUENCE</scope>
    <source>
        <tissue evidence="2">Leaves</tissue>
    </source>
</reference>
<name>A0A9K3ELG9_HELAN</name>
<gene>
    <name evidence="2" type="ORF">HanXRQr2_Chr13g0612981</name>
</gene>
<dbReference type="Proteomes" id="UP000215914">
    <property type="component" value="Unassembled WGS sequence"/>
</dbReference>